<evidence type="ECO:0000256" key="6">
    <source>
        <dbReference type="SAM" id="SignalP"/>
    </source>
</evidence>
<dbReference type="InterPro" id="IPR023828">
    <property type="entry name" value="Peptidase_S8_Ser-AS"/>
</dbReference>
<proteinExistence type="inferred from homology"/>
<feature type="chain" id="PRO_5004060616" evidence="6">
    <location>
        <begin position="19"/>
        <end position="434"/>
    </location>
</feature>
<dbReference type="InterPro" id="IPR022398">
    <property type="entry name" value="Peptidase_S8_His-AS"/>
</dbReference>
<dbReference type="PRINTS" id="PR00723">
    <property type="entry name" value="SUBTILISIN"/>
</dbReference>
<evidence type="ECO:0000256" key="1">
    <source>
        <dbReference type="ARBA" id="ARBA00011073"/>
    </source>
</evidence>
<dbReference type="PROSITE" id="PS00138">
    <property type="entry name" value="SUBTILASE_SER"/>
    <property type="match status" value="1"/>
</dbReference>
<dbReference type="HOGENOM" id="CLU_011263_15_7_7"/>
<feature type="active site" description="Charge relay system" evidence="5">
    <location>
        <position position="151"/>
    </location>
</feature>
<dbReference type="InterPro" id="IPR036852">
    <property type="entry name" value="Peptidase_S8/S53_dom_sf"/>
</dbReference>
<feature type="active site" description="Charge relay system" evidence="5">
    <location>
        <position position="371"/>
    </location>
</feature>
<dbReference type="AlphaFoldDB" id="M4VE52"/>
<keyword evidence="2 5" id="KW-0645">Protease</keyword>
<feature type="active site" description="Charge relay system" evidence="5">
    <location>
        <position position="205"/>
    </location>
</feature>
<accession>M4VE52</accession>
<gene>
    <name evidence="8" type="ORF">A11Q_2559</name>
</gene>
<feature type="signal peptide" evidence="6">
    <location>
        <begin position="1"/>
        <end position="18"/>
    </location>
</feature>
<dbReference type="InterPro" id="IPR015500">
    <property type="entry name" value="Peptidase_S8_subtilisin-rel"/>
</dbReference>
<dbReference type="InterPro" id="IPR034204">
    <property type="entry name" value="PfSUB1-like_cat_dom"/>
</dbReference>
<sequence length="434" mass="45452">MKSEFRIFSIITISMLLAACGAKTTETVFPTQAAGMCGQGASENRLEDRFIVQWEDGSFTIENASSADEFRSGFVRKNLAYIKHVDHDYRVQIRTVASEDASESGNDTASEADSGNVDMLSSLNWGPYSIQADSVWNDGVLGDGVLVGVVDGMVDVGHNQLADNIYINTNEIPDNGIDDDGNGFVDDYKGIKVNAGVNSPALNRHGTHVAGIVSADPDFGPVSGVAPRAKVVPAQFIGNDGSGSIGDAIIALNYVASRGAKIINMSWGLGSCVQVPNLQATLKQLNDRGILLVTASGNGDSNGFGVNMDVSPAYPSAYNFTNQINVAASSRQSALLSFSNYGVKNVHVAAPGGGIYSTTPNNQIETMSGTSMAAPMVSGAAALLWSAIPSATAAQIKQALISSVELPPSPLKVYSGGIINVYRALSELKSLTSQ</sequence>
<keyword evidence="4 5" id="KW-0720">Serine protease</keyword>
<dbReference type="SUPFAM" id="SSF52743">
    <property type="entry name" value="Subtilisin-like"/>
    <property type="match status" value="1"/>
</dbReference>
<dbReference type="PATRIC" id="fig|1184267.3.peg.2586"/>
<evidence type="ECO:0000256" key="3">
    <source>
        <dbReference type="ARBA" id="ARBA00022801"/>
    </source>
</evidence>
<evidence type="ECO:0000256" key="5">
    <source>
        <dbReference type="PROSITE-ProRule" id="PRU01240"/>
    </source>
</evidence>
<dbReference type="PROSITE" id="PS00137">
    <property type="entry name" value="SUBTILASE_HIS"/>
    <property type="match status" value="1"/>
</dbReference>
<keyword evidence="3 5" id="KW-0378">Hydrolase</keyword>
<dbReference type="EMBL" id="CP003537">
    <property type="protein sequence ID" value="AGH96775.1"/>
    <property type="molecule type" value="Genomic_DNA"/>
</dbReference>
<feature type="domain" description="Peptidase S8/S53" evidence="7">
    <location>
        <begin position="142"/>
        <end position="404"/>
    </location>
</feature>
<dbReference type="PROSITE" id="PS51892">
    <property type="entry name" value="SUBTILASE"/>
    <property type="match status" value="1"/>
</dbReference>
<dbReference type="InterPro" id="IPR051048">
    <property type="entry name" value="Peptidase_S8/S53_subtilisin"/>
</dbReference>
<dbReference type="GO" id="GO:0004252">
    <property type="term" value="F:serine-type endopeptidase activity"/>
    <property type="evidence" value="ECO:0007669"/>
    <property type="project" value="UniProtKB-UniRule"/>
</dbReference>
<dbReference type="RefSeq" id="WP_015471265.1">
    <property type="nucleotide sequence ID" value="NC_020813.1"/>
</dbReference>
<protein>
    <submittedName>
        <fullName evidence="8">Alkaline serine protease</fullName>
    </submittedName>
</protein>
<reference evidence="8 9" key="1">
    <citation type="journal article" date="2013" name="ISME J.">
        <title>By their genes ye shall know them: genomic signatures of predatory bacteria.</title>
        <authorList>
            <person name="Pasternak Z."/>
            <person name="Pietrokovski S."/>
            <person name="Rotem O."/>
            <person name="Gophna U."/>
            <person name="Lurie-Weinberger M.N."/>
            <person name="Jurkevitch E."/>
        </authorList>
    </citation>
    <scope>NUCLEOTIDE SEQUENCE [LARGE SCALE GENOMIC DNA]</scope>
    <source>
        <strain evidence="8 9">JSS</strain>
    </source>
</reference>
<dbReference type="PANTHER" id="PTHR43399">
    <property type="entry name" value="SUBTILISIN-RELATED"/>
    <property type="match status" value="1"/>
</dbReference>
<evidence type="ECO:0000313" key="9">
    <source>
        <dbReference type="Proteomes" id="UP000012040"/>
    </source>
</evidence>
<dbReference type="Gene3D" id="3.40.50.200">
    <property type="entry name" value="Peptidase S8/S53 domain"/>
    <property type="match status" value="1"/>
</dbReference>
<keyword evidence="6" id="KW-0732">Signal</keyword>
<name>M4VE52_9BACT</name>
<evidence type="ECO:0000256" key="2">
    <source>
        <dbReference type="ARBA" id="ARBA00022670"/>
    </source>
</evidence>
<dbReference type="eggNOG" id="COG1404">
    <property type="taxonomic scope" value="Bacteria"/>
</dbReference>
<evidence type="ECO:0000259" key="7">
    <source>
        <dbReference type="Pfam" id="PF00082"/>
    </source>
</evidence>
<dbReference type="CDD" id="cd07473">
    <property type="entry name" value="Peptidases_S8_Subtilisin_like"/>
    <property type="match status" value="1"/>
</dbReference>
<dbReference type="Proteomes" id="UP000012040">
    <property type="component" value="Chromosome"/>
</dbReference>
<dbReference type="Pfam" id="PF00082">
    <property type="entry name" value="Peptidase_S8"/>
    <property type="match status" value="1"/>
</dbReference>
<dbReference type="GO" id="GO:0006508">
    <property type="term" value="P:proteolysis"/>
    <property type="evidence" value="ECO:0007669"/>
    <property type="project" value="UniProtKB-KW"/>
</dbReference>
<evidence type="ECO:0000313" key="8">
    <source>
        <dbReference type="EMBL" id="AGH96775.1"/>
    </source>
</evidence>
<organism evidence="8 9">
    <name type="scientific">Pseudobdellovibrio exovorus JSS</name>
    <dbReference type="NCBI Taxonomy" id="1184267"/>
    <lineage>
        <taxon>Bacteria</taxon>
        <taxon>Pseudomonadati</taxon>
        <taxon>Bdellovibrionota</taxon>
        <taxon>Bdellovibrionia</taxon>
        <taxon>Bdellovibrionales</taxon>
        <taxon>Pseudobdellovibrionaceae</taxon>
        <taxon>Pseudobdellovibrio</taxon>
    </lineage>
</organism>
<comment type="similarity">
    <text evidence="1 5">Belongs to the peptidase S8 family.</text>
</comment>
<dbReference type="KEGG" id="bex:A11Q_2559"/>
<evidence type="ECO:0000256" key="4">
    <source>
        <dbReference type="ARBA" id="ARBA00022825"/>
    </source>
</evidence>
<dbReference type="PANTHER" id="PTHR43399:SF4">
    <property type="entry name" value="CELL WALL-ASSOCIATED PROTEASE"/>
    <property type="match status" value="1"/>
</dbReference>
<keyword evidence="9" id="KW-1185">Reference proteome</keyword>
<dbReference type="PROSITE" id="PS51257">
    <property type="entry name" value="PROKAR_LIPOPROTEIN"/>
    <property type="match status" value="1"/>
</dbReference>
<dbReference type="InterPro" id="IPR000209">
    <property type="entry name" value="Peptidase_S8/S53_dom"/>
</dbReference>